<evidence type="ECO:0000313" key="3">
    <source>
        <dbReference type="EMBL" id="CAK7212663.1"/>
    </source>
</evidence>
<keyword evidence="4" id="KW-1185">Reference proteome</keyword>
<proteinExistence type="predicted"/>
<feature type="compositionally biased region" description="Acidic residues" evidence="1">
    <location>
        <begin position="11"/>
        <end position="20"/>
    </location>
</feature>
<dbReference type="PANTHER" id="PTHR42470:SF1">
    <property type="entry name" value="VAST DOMAIN-CONTAINING PROTEIN"/>
    <property type="match status" value="1"/>
</dbReference>
<feature type="non-terminal residue" evidence="3">
    <location>
        <position position="1"/>
    </location>
</feature>
<evidence type="ECO:0000256" key="1">
    <source>
        <dbReference type="SAM" id="MobiDB-lite"/>
    </source>
</evidence>
<dbReference type="Proteomes" id="UP001642406">
    <property type="component" value="Unassembled WGS sequence"/>
</dbReference>
<dbReference type="EMBL" id="CAWUHC010000008">
    <property type="protein sequence ID" value="CAK7212663.1"/>
    <property type="molecule type" value="Genomic_DNA"/>
</dbReference>
<feature type="region of interest" description="Disordered" evidence="1">
    <location>
        <begin position="42"/>
        <end position="66"/>
    </location>
</feature>
<feature type="domain" description="DUF7924" evidence="2">
    <location>
        <begin position="176"/>
        <end position="369"/>
    </location>
</feature>
<dbReference type="InterPro" id="IPR057684">
    <property type="entry name" value="DUF7924"/>
</dbReference>
<evidence type="ECO:0000259" key="2">
    <source>
        <dbReference type="Pfam" id="PF25545"/>
    </source>
</evidence>
<comment type="caution">
    <text evidence="3">The sequence shown here is derived from an EMBL/GenBank/DDBJ whole genome shotgun (WGS) entry which is preliminary data.</text>
</comment>
<reference evidence="3 4" key="1">
    <citation type="submission" date="2024-01" db="EMBL/GenBank/DDBJ databases">
        <authorList>
            <person name="Allen C."/>
            <person name="Tagirdzhanova G."/>
        </authorList>
    </citation>
    <scope>NUCLEOTIDE SEQUENCE [LARGE SCALE GENOMIC DNA]</scope>
</reference>
<name>A0ABP0AZI7_9PEZI</name>
<dbReference type="PANTHER" id="PTHR42470">
    <property type="entry name" value="VAST DOMAIN-CONTAINING PROTEIN"/>
    <property type="match status" value="1"/>
</dbReference>
<accession>A0ABP0AZI7</accession>
<evidence type="ECO:0000313" key="4">
    <source>
        <dbReference type="Proteomes" id="UP001642406"/>
    </source>
</evidence>
<gene>
    <name evidence="3" type="ORF">SBRCBS47491_001543</name>
</gene>
<feature type="region of interest" description="Disordered" evidence="1">
    <location>
        <begin position="1"/>
        <end position="20"/>
    </location>
</feature>
<protein>
    <recommendedName>
        <fullName evidence="2">DUF7924 domain-containing protein</fullName>
    </recommendedName>
</protein>
<sequence>ASSSSSHENDDLAYEDDEDALGNFFTTQRSLQRSDDDLLIRAAYNDSDTESEASTASVKDEASNKTNEATYRMANLARNGIHIHPDTDTIPDGPVSNHVQTVLQADASSPELPDYVLQTYIRQRATLAMGSTHRSLESFLLDSIFPGHFDSTYGSATSGLVYSHSETITAKLVPDNPKTRHKVSSPKPNLLVGYSSKSDDGVFNEEQVLAHELVHSRHPQYPEPTGNGMSFPFLAVEFKATAGTSGNLWSATNECAGAAAACLRIVHQLNTTLKTTKRTSNGAGGHLDDSVENIVYTMAIDDRNALVYVAWTSGGGSGLLDSSELRYHMQLVDEFVLSRPQEFAAFRHCVYNVLDWGKGARQTAICKALDIIFDATKKKPGGEAGEAAD</sequence>
<organism evidence="3 4">
    <name type="scientific">Sporothrix bragantina</name>
    <dbReference type="NCBI Taxonomy" id="671064"/>
    <lineage>
        <taxon>Eukaryota</taxon>
        <taxon>Fungi</taxon>
        <taxon>Dikarya</taxon>
        <taxon>Ascomycota</taxon>
        <taxon>Pezizomycotina</taxon>
        <taxon>Sordariomycetes</taxon>
        <taxon>Sordariomycetidae</taxon>
        <taxon>Ophiostomatales</taxon>
        <taxon>Ophiostomataceae</taxon>
        <taxon>Sporothrix</taxon>
    </lineage>
</organism>
<dbReference type="Pfam" id="PF25545">
    <property type="entry name" value="DUF7924"/>
    <property type="match status" value="1"/>
</dbReference>